<keyword evidence="1" id="KW-0732">Signal</keyword>
<feature type="domain" description="Ricin B lectin" evidence="2">
    <location>
        <begin position="36"/>
        <end position="159"/>
    </location>
</feature>
<dbReference type="CDD" id="cd23415">
    <property type="entry name" value="beta-trefoil_Ricin_AH"/>
    <property type="match status" value="1"/>
</dbReference>
<proteinExistence type="predicted"/>
<dbReference type="RefSeq" id="WP_381737506.1">
    <property type="nucleotide sequence ID" value="NZ_JBHSDP010000008.1"/>
</dbReference>
<dbReference type="SMART" id="SM00458">
    <property type="entry name" value="RICIN"/>
    <property type="match status" value="1"/>
</dbReference>
<evidence type="ECO:0000313" key="4">
    <source>
        <dbReference type="Proteomes" id="UP001595824"/>
    </source>
</evidence>
<dbReference type="EMBL" id="JBHSDP010000008">
    <property type="protein sequence ID" value="MFC4327641.1"/>
    <property type="molecule type" value="Genomic_DNA"/>
</dbReference>
<accession>A0ABV8TAK1</accession>
<dbReference type="InterPro" id="IPR035992">
    <property type="entry name" value="Ricin_B-like_lectins"/>
</dbReference>
<dbReference type="Pfam" id="PF00652">
    <property type="entry name" value="Ricin_B_lectin"/>
    <property type="match status" value="1"/>
</dbReference>
<name>A0ABV8TAK1_9ACTN</name>
<evidence type="ECO:0000256" key="1">
    <source>
        <dbReference type="SAM" id="SignalP"/>
    </source>
</evidence>
<evidence type="ECO:0000259" key="2">
    <source>
        <dbReference type="SMART" id="SM00458"/>
    </source>
</evidence>
<dbReference type="Proteomes" id="UP001595824">
    <property type="component" value="Unassembled WGS sequence"/>
</dbReference>
<keyword evidence="4" id="KW-1185">Reference proteome</keyword>
<evidence type="ECO:0000313" key="3">
    <source>
        <dbReference type="EMBL" id="MFC4327641.1"/>
    </source>
</evidence>
<comment type="caution">
    <text evidence="3">The sequence shown here is derived from an EMBL/GenBank/DDBJ whole genome shotgun (WGS) entry which is preliminary data.</text>
</comment>
<protein>
    <submittedName>
        <fullName evidence="3">Ricin-type beta-trefoil lectin domain protein</fullName>
    </submittedName>
</protein>
<sequence>MNIRKALGGVAATAGAAALLLTGTTATAHAAGGPGGGVWRLQNAQTGRCLDANGTGGVYTSSCSTTAASQRWEYHVVNGKIQLKNTNSARCLKPTTPFSLVLETRPCDIDANELWDEVFVSGKLRLISPGGNALDSDAKGKAYLNQYGPDNPYQQWYLTTSVSG</sequence>
<dbReference type="SUPFAM" id="SSF50370">
    <property type="entry name" value="Ricin B-like lectins"/>
    <property type="match status" value="1"/>
</dbReference>
<dbReference type="PROSITE" id="PS50231">
    <property type="entry name" value="RICIN_B_LECTIN"/>
    <property type="match status" value="1"/>
</dbReference>
<organism evidence="3 4">
    <name type="scientific">Streptomyces andamanensis</name>
    <dbReference type="NCBI Taxonomy" id="1565035"/>
    <lineage>
        <taxon>Bacteria</taxon>
        <taxon>Bacillati</taxon>
        <taxon>Actinomycetota</taxon>
        <taxon>Actinomycetes</taxon>
        <taxon>Kitasatosporales</taxon>
        <taxon>Streptomycetaceae</taxon>
        <taxon>Streptomyces</taxon>
    </lineage>
</organism>
<gene>
    <name evidence="3" type="ORF">ACFPC0_07330</name>
</gene>
<reference evidence="4" key="1">
    <citation type="journal article" date="2019" name="Int. J. Syst. Evol. Microbiol.">
        <title>The Global Catalogue of Microorganisms (GCM) 10K type strain sequencing project: providing services to taxonomists for standard genome sequencing and annotation.</title>
        <authorList>
            <consortium name="The Broad Institute Genomics Platform"/>
            <consortium name="The Broad Institute Genome Sequencing Center for Infectious Disease"/>
            <person name="Wu L."/>
            <person name="Ma J."/>
        </authorList>
    </citation>
    <scope>NUCLEOTIDE SEQUENCE [LARGE SCALE GENOMIC DNA]</scope>
    <source>
        <strain evidence="4">PCU 347</strain>
    </source>
</reference>
<dbReference type="InterPro" id="IPR000772">
    <property type="entry name" value="Ricin_B_lectin"/>
</dbReference>
<dbReference type="Gene3D" id="2.80.10.50">
    <property type="match status" value="1"/>
</dbReference>
<feature type="chain" id="PRO_5045966828" evidence="1">
    <location>
        <begin position="31"/>
        <end position="164"/>
    </location>
</feature>
<feature type="signal peptide" evidence="1">
    <location>
        <begin position="1"/>
        <end position="30"/>
    </location>
</feature>